<dbReference type="PANTHER" id="PTHR33337:SF40">
    <property type="entry name" value="CENP-V_GFA DOMAIN-CONTAINING PROTEIN-RELATED"/>
    <property type="match status" value="1"/>
</dbReference>
<evidence type="ECO:0000256" key="2">
    <source>
        <dbReference type="ARBA" id="ARBA00022723"/>
    </source>
</evidence>
<dbReference type="STRING" id="741276.A0A2S5B405"/>
<dbReference type="OrthoDB" id="9970124at2759"/>
<evidence type="ECO:0000256" key="5">
    <source>
        <dbReference type="SAM" id="MobiDB-lite"/>
    </source>
</evidence>
<keyword evidence="4" id="KW-0456">Lyase</keyword>
<keyword evidence="3" id="KW-0862">Zinc</keyword>
<organism evidence="7 8">
    <name type="scientific">Rhodotorula taiwanensis</name>
    <dbReference type="NCBI Taxonomy" id="741276"/>
    <lineage>
        <taxon>Eukaryota</taxon>
        <taxon>Fungi</taxon>
        <taxon>Dikarya</taxon>
        <taxon>Basidiomycota</taxon>
        <taxon>Pucciniomycotina</taxon>
        <taxon>Microbotryomycetes</taxon>
        <taxon>Sporidiobolales</taxon>
        <taxon>Sporidiobolaceae</taxon>
        <taxon>Rhodotorula</taxon>
    </lineage>
</organism>
<comment type="similarity">
    <text evidence="1">Belongs to the Gfa family.</text>
</comment>
<gene>
    <name evidence="7" type="ORF">BMF94_5822</name>
</gene>
<sequence length="218" mass="24388">MAPSSTSDDSTKKSHDPPSEPPAAKKPKPDNLDAPNKPATMGGAHEQADKNHTEDDFPDVMPYNNDFDKMDEKFNGSCHCQSVQFKCKADPESSICCHCSTCQVVHGASSQRALIFKKENLAFTNESLKHLAFYQTHDKKVGRHLPCKVRCKTCGTLIADEGRNMYLMFPALFHFPDSKEPNEWAPTDHIFYSQRCLDIVRKDGVTFWSGAKGKSDEC</sequence>
<dbReference type="PANTHER" id="PTHR33337">
    <property type="entry name" value="GFA DOMAIN-CONTAINING PROTEIN"/>
    <property type="match status" value="1"/>
</dbReference>
<dbReference type="Pfam" id="PF04828">
    <property type="entry name" value="GFA"/>
    <property type="match status" value="1"/>
</dbReference>
<dbReference type="GO" id="GO:0016846">
    <property type="term" value="F:carbon-sulfur lyase activity"/>
    <property type="evidence" value="ECO:0007669"/>
    <property type="project" value="InterPro"/>
</dbReference>
<feature type="region of interest" description="Disordered" evidence="5">
    <location>
        <begin position="1"/>
        <end position="61"/>
    </location>
</feature>
<keyword evidence="2" id="KW-0479">Metal-binding</keyword>
<protein>
    <recommendedName>
        <fullName evidence="6">CENP-V/GFA domain-containing protein</fullName>
    </recommendedName>
</protein>
<evidence type="ECO:0000256" key="1">
    <source>
        <dbReference type="ARBA" id="ARBA00005495"/>
    </source>
</evidence>
<evidence type="ECO:0000313" key="7">
    <source>
        <dbReference type="EMBL" id="POY71509.1"/>
    </source>
</evidence>
<evidence type="ECO:0000259" key="6">
    <source>
        <dbReference type="PROSITE" id="PS51891"/>
    </source>
</evidence>
<evidence type="ECO:0000313" key="8">
    <source>
        <dbReference type="Proteomes" id="UP000237144"/>
    </source>
</evidence>
<dbReference type="Proteomes" id="UP000237144">
    <property type="component" value="Unassembled WGS sequence"/>
</dbReference>
<comment type="caution">
    <text evidence="7">The sequence shown here is derived from an EMBL/GenBank/DDBJ whole genome shotgun (WGS) entry which is preliminary data.</text>
</comment>
<feature type="compositionally biased region" description="Basic and acidic residues" evidence="5">
    <location>
        <begin position="9"/>
        <end position="18"/>
    </location>
</feature>
<proteinExistence type="inferred from homology"/>
<dbReference type="AlphaFoldDB" id="A0A2S5B405"/>
<evidence type="ECO:0000256" key="3">
    <source>
        <dbReference type="ARBA" id="ARBA00022833"/>
    </source>
</evidence>
<keyword evidence="8" id="KW-1185">Reference proteome</keyword>
<dbReference type="PROSITE" id="PS51891">
    <property type="entry name" value="CENP_V_GFA"/>
    <property type="match status" value="1"/>
</dbReference>
<dbReference type="SUPFAM" id="SSF51316">
    <property type="entry name" value="Mss4-like"/>
    <property type="match status" value="1"/>
</dbReference>
<evidence type="ECO:0000256" key="4">
    <source>
        <dbReference type="ARBA" id="ARBA00023239"/>
    </source>
</evidence>
<dbReference type="Gene3D" id="3.90.1590.10">
    <property type="entry name" value="glutathione-dependent formaldehyde- activating enzyme (gfa)"/>
    <property type="match status" value="1"/>
</dbReference>
<feature type="compositionally biased region" description="Basic and acidic residues" evidence="5">
    <location>
        <begin position="46"/>
        <end position="55"/>
    </location>
</feature>
<reference evidence="7 8" key="1">
    <citation type="journal article" date="2018" name="Front. Microbiol.">
        <title>Prospects for Fungal Bioremediation of Acidic Radioactive Waste Sites: Characterization and Genome Sequence of Rhodotorula taiwanensis MD1149.</title>
        <authorList>
            <person name="Tkavc R."/>
            <person name="Matrosova V.Y."/>
            <person name="Grichenko O.E."/>
            <person name="Gostincar C."/>
            <person name="Volpe R.P."/>
            <person name="Klimenkova P."/>
            <person name="Gaidamakova E.K."/>
            <person name="Zhou C.E."/>
            <person name="Stewart B.J."/>
            <person name="Lyman M.G."/>
            <person name="Malfatti S.A."/>
            <person name="Rubinfeld B."/>
            <person name="Courtot M."/>
            <person name="Singh J."/>
            <person name="Dalgard C.L."/>
            <person name="Hamilton T."/>
            <person name="Frey K.G."/>
            <person name="Gunde-Cimerman N."/>
            <person name="Dugan L."/>
            <person name="Daly M.J."/>
        </authorList>
    </citation>
    <scope>NUCLEOTIDE SEQUENCE [LARGE SCALE GENOMIC DNA]</scope>
    <source>
        <strain evidence="7 8">MD1149</strain>
    </source>
</reference>
<name>A0A2S5B405_9BASI</name>
<dbReference type="InterPro" id="IPR011057">
    <property type="entry name" value="Mss4-like_sf"/>
</dbReference>
<dbReference type="EMBL" id="PJQD01000085">
    <property type="protein sequence ID" value="POY71509.1"/>
    <property type="molecule type" value="Genomic_DNA"/>
</dbReference>
<dbReference type="InterPro" id="IPR006913">
    <property type="entry name" value="CENP-V/GFA"/>
</dbReference>
<feature type="domain" description="CENP-V/GFA" evidence="6">
    <location>
        <begin position="74"/>
        <end position="209"/>
    </location>
</feature>
<accession>A0A2S5B405</accession>
<dbReference type="GO" id="GO:0046872">
    <property type="term" value="F:metal ion binding"/>
    <property type="evidence" value="ECO:0007669"/>
    <property type="project" value="UniProtKB-KW"/>
</dbReference>